<keyword evidence="2" id="KW-0732">Signal</keyword>
<sequence length="153" mass="17691">MSSKCALIFVLAALCCLVATEAATQRRNGAIRPVEAADETKNGNEVEAKREQELEEEEDKETDENNTLQLNQNHSGAVSKQDNLKETIVRPSNDDARARRVRRRRGPSRTRNSRRRRNGNNRRRRRGPNNRRRRGPSRRRNTIRRRGGRPLRG</sequence>
<evidence type="ECO:0000256" key="2">
    <source>
        <dbReference type="SAM" id="SignalP"/>
    </source>
</evidence>
<feature type="compositionally biased region" description="Polar residues" evidence="1">
    <location>
        <begin position="65"/>
        <end position="81"/>
    </location>
</feature>
<accession>A0A6P8WFA8</accession>
<dbReference type="Proteomes" id="UP000515160">
    <property type="component" value="Chromosome 2L"/>
</dbReference>
<feature type="region of interest" description="Disordered" evidence="1">
    <location>
        <begin position="34"/>
        <end position="153"/>
    </location>
</feature>
<feature type="compositionally biased region" description="Basic residues" evidence="1">
    <location>
        <begin position="99"/>
        <end position="153"/>
    </location>
</feature>
<keyword evidence="3" id="KW-1185">Reference proteome</keyword>
<evidence type="ECO:0000256" key="1">
    <source>
        <dbReference type="SAM" id="MobiDB-lite"/>
    </source>
</evidence>
<feature type="signal peptide" evidence="2">
    <location>
        <begin position="1"/>
        <end position="22"/>
    </location>
</feature>
<dbReference type="OrthoDB" id="7872447at2759"/>
<proteinExistence type="predicted"/>
<organism evidence="3 4">
    <name type="scientific">Drosophila albomicans</name>
    <name type="common">Fruit fly</name>
    <dbReference type="NCBI Taxonomy" id="7291"/>
    <lineage>
        <taxon>Eukaryota</taxon>
        <taxon>Metazoa</taxon>
        <taxon>Ecdysozoa</taxon>
        <taxon>Arthropoda</taxon>
        <taxon>Hexapoda</taxon>
        <taxon>Insecta</taxon>
        <taxon>Pterygota</taxon>
        <taxon>Neoptera</taxon>
        <taxon>Endopterygota</taxon>
        <taxon>Diptera</taxon>
        <taxon>Brachycera</taxon>
        <taxon>Muscomorpha</taxon>
        <taxon>Ephydroidea</taxon>
        <taxon>Drosophilidae</taxon>
        <taxon>Drosophila</taxon>
    </lineage>
</organism>
<reference evidence="4" key="1">
    <citation type="submission" date="2025-08" db="UniProtKB">
        <authorList>
            <consortium name="RefSeq"/>
        </authorList>
    </citation>
    <scope>IDENTIFICATION</scope>
    <source>
        <strain evidence="4">15112-1751.03</strain>
        <tissue evidence="4">Whole Adult</tissue>
    </source>
</reference>
<feature type="compositionally biased region" description="Acidic residues" evidence="1">
    <location>
        <begin position="53"/>
        <end position="64"/>
    </location>
</feature>
<feature type="chain" id="PRO_5028160719" evidence="2">
    <location>
        <begin position="23"/>
        <end position="153"/>
    </location>
</feature>
<name>A0A6P8WFA8_DROAB</name>
<evidence type="ECO:0000313" key="4">
    <source>
        <dbReference type="RefSeq" id="XP_034097968.1"/>
    </source>
</evidence>
<dbReference type="AlphaFoldDB" id="A0A6P8WFA8"/>
<dbReference type="RefSeq" id="XP_034097968.1">
    <property type="nucleotide sequence ID" value="XM_034242077.1"/>
</dbReference>
<protein>
    <submittedName>
        <fullName evidence="4">Protein nemuri</fullName>
    </submittedName>
</protein>
<dbReference type="GeneID" id="117563661"/>
<evidence type="ECO:0000313" key="3">
    <source>
        <dbReference type="Proteomes" id="UP000515160"/>
    </source>
</evidence>
<feature type="compositionally biased region" description="Basic and acidic residues" evidence="1">
    <location>
        <begin position="38"/>
        <end position="52"/>
    </location>
</feature>
<gene>
    <name evidence="4" type="primary">LOC117563661</name>
</gene>
<feature type="compositionally biased region" description="Basic and acidic residues" evidence="1">
    <location>
        <begin position="82"/>
        <end position="98"/>
    </location>
</feature>